<keyword evidence="1" id="KW-1133">Transmembrane helix</keyword>
<proteinExistence type="predicted"/>
<keyword evidence="1" id="KW-0472">Membrane</keyword>
<keyword evidence="1" id="KW-0812">Transmembrane</keyword>
<evidence type="ECO:0000313" key="3">
    <source>
        <dbReference type="Proteomes" id="UP001300012"/>
    </source>
</evidence>
<keyword evidence="3" id="KW-1185">Reference proteome</keyword>
<evidence type="ECO:0000313" key="2">
    <source>
        <dbReference type="EMBL" id="MCR8634729.1"/>
    </source>
</evidence>
<protein>
    <submittedName>
        <fullName evidence="2">Uncharacterized protein</fullName>
    </submittedName>
</protein>
<feature type="transmembrane region" description="Helical" evidence="1">
    <location>
        <begin position="64"/>
        <end position="88"/>
    </location>
</feature>
<organism evidence="2 3">
    <name type="scientific">Paenibacillus radicis</name>
    <name type="common">ex Xue et al. 2023</name>
    <dbReference type="NCBI Taxonomy" id="2972489"/>
    <lineage>
        <taxon>Bacteria</taxon>
        <taxon>Bacillati</taxon>
        <taxon>Bacillota</taxon>
        <taxon>Bacilli</taxon>
        <taxon>Bacillales</taxon>
        <taxon>Paenibacillaceae</taxon>
        <taxon>Paenibacillus</taxon>
    </lineage>
</organism>
<evidence type="ECO:0000256" key="1">
    <source>
        <dbReference type="SAM" id="Phobius"/>
    </source>
</evidence>
<accession>A0ABT1YNH4</accession>
<reference evidence="2 3" key="1">
    <citation type="submission" date="2022-08" db="EMBL/GenBank/DDBJ databases">
        <title>Paenibacillus endoradicis sp. nov., Paenibacillus radicibacter sp. nov and Paenibacillus pararadicis sp. nov., three cold-adapted plant growth-promoting bacteria isolated from root of Larix gmelinii in Great Khingan.</title>
        <authorList>
            <person name="Xue H."/>
        </authorList>
    </citation>
    <scope>NUCLEOTIDE SEQUENCE [LARGE SCALE GENOMIC DNA]</scope>
    <source>
        <strain evidence="2 3">N5-1-1-5</strain>
    </source>
</reference>
<dbReference type="Proteomes" id="UP001300012">
    <property type="component" value="Unassembled WGS sequence"/>
</dbReference>
<dbReference type="RefSeq" id="WP_258216289.1">
    <property type="nucleotide sequence ID" value="NZ_JANQBD010000022.1"/>
</dbReference>
<sequence>MTLLKDSEHKESIQQLHAELWKQLESQDEMQAKAFLEQSIQQFQENNRTESVWGEAVEFVRTPWFWVSVLAGSLAVCLACFVFLWAALKVE</sequence>
<dbReference type="EMBL" id="JANQBD010000022">
    <property type="protein sequence ID" value="MCR8634729.1"/>
    <property type="molecule type" value="Genomic_DNA"/>
</dbReference>
<gene>
    <name evidence="2" type="ORF">NV381_26370</name>
</gene>
<name>A0ABT1YNH4_9BACL</name>
<comment type="caution">
    <text evidence="2">The sequence shown here is derived from an EMBL/GenBank/DDBJ whole genome shotgun (WGS) entry which is preliminary data.</text>
</comment>